<feature type="transmembrane region" description="Helical" evidence="2">
    <location>
        <begin position="12"/>
        <end position="31"/>
    </location>
</feature>
<keyword evidence="2" id="KW-1133">Transmembrane helix</keyword>
<reference evidence="3" key="3">
    <citation type="submission" date="2014-01" db="EMBL/GenBank/DDBJ databases">
        <title>Evolution of pathogenesis and genome organization in the Tremellales.</title>
        <authorList>
            <person name="Cuomo C."/>
            <person name="Litvintseva A."/>
            <person name="Heitman J."/>
            <person name="Chen Y."/>
            <person name="Sun S."/>
            <person name="Springer D."/>
            <person name="Dromer F."/>
            <person name="Young S."/>
            <person name="Zeng Q."/>
            <person name="Chapman S."/>
            <person name="Gujja S."/>
            <person name="Saif S."/>
            <person name="Birren B."/>
        </authorList>
    </citation>
    <scope>NUCLEOTIDE SEQUENCE</scope>
    <source>
        <strain evidence="3">CBS 10118</strain>
    </source>
</reference>
<dbReference type="Pfam" id="PF07103">
    <property type="entry name" value="DUF1365"/>
    <property type="match status" value="1"/>
</dbReference>
<dbReference type="OrthoDB" id="3340520at2759"/>
<name>A0A1B9GCE3_9TREE</name>
<dbReference type="PANTHER" id="PTHR33973">
    <property type="entry name" value="OS07G0153300 PROTEIN"/>
    <property type="match status" value="1"/>
</dbReference>
<keyword evidence="2" id="KW-0472">Membrane</keyword>
<feature type="region of interest" description="Disordered" evidence="1">
    <location>
        <begin position="409"/>
        <end position="435"/>
    </location>
</feature>
<dbReference type="KEGG" id="kbi:30204581"/>
<dbReference type="RefSeq" id="XP_019049763.1">
    <property type="nucleotide sequence ID" value="XM_019186885.1"/>
</dbReference>
<feature type="region of interest" description="Disordered" evidence="1">
    <location>
        <begin position="333"/>
        <end position="354"/>
    </location>
</feature>
<evidence type="ECO:0000313" key="3">
    <source>
        <dbReference type="EMBL" id="OCF28693.1"/>
    </source>
</evidence>
<dbReference type="PANTHER" id="PTHR33973:SF4">
    <property type="entry name" value="OS07G0153300 PROTEIN"/>
    <property type="match status" value="1"/>
</dbReference>
<dbReference type="EMBL" id="CP144541">
    <property type="protein sequence ID" value="WVW79530.1"/>
    <property type="molecule type" value="Genomic_DNA"/>
</dbReference>
<dbReference type="EMBL" id="KI894018">
    <property type="protein sequence ID" value="OCF28693.1"/>
    <property type="molecule type" value="Genomic_DNA"/>
</dbReference>
<gene>
    <name evidence="3" type="ORF">I302_00182</name>
    <name evidence="4" type="ORF">I302_101499</name>
</gene>
<sequence length="622" mass="70927">MSFISNYLPLSVPVTLSALSLGLIPLLVLHFRSYLSPSHRPSANALPSSFYPAVTTHGRHLPITAKNGFSYAVLYLGVDVDSMESGKLNLPFRIFKWSGNPLTKLIGLRSKPYLSHGDHSLRSKLEQLLCTSKYGIGREEIGRVWLLTLPSLAGWEGPNPLTQWYVYRPAREEGEVGELLCVILEVHSSFDESHAYVLKPNSEYRQEPIKGYDLAFRIPRQFHVSPFNSRDGFYRVDLINPFPHSDLEHYRTNPPQFKTCIKLYTTDDQIKFVAVLTSGPSPPVALEPRNVLLLLRTISKWPFTLMSVNARTFYQAYKLHYLKKLALFPRPEHHTTGSEGIMNPPQKGEGRDIGQGLQRQGISWVEVRSREVVQRWARQRVEDTGIGLEIKMTNGREDLVIPAKSEVSNGNGHVNGHANSHLNGQSSRKTDGHTNSNLVVTTSDPLFFANLLVSPSPHHSLIMFSEQLTSVSSPQLFLDFFSPPLPTGSDSDSGETEIPVDRLTRLTRNRRKSYFTYLYSHSTYPPLPSIPPLFDPPPHFVEHPSEEISLKDKLTVARIVFWHTFSEYFEYRLFDTLRARFVEGSEPWKIWERSMKSYFWGRDVGRVQGREEERKMGTYFHS</sequence>
<reference evidence="4" key="4">
    <citation type="submission" date="2024-02" db="EMBL/GenBank/DDBJ databases">
        <title>Comparative genomics of Cryptococcus and Kwoniella reveals pathogenesis evolution and contrasting modes of karyotype evolution via chromosome fusion or intercentromeric recombination.</title>
        <authorList>
            <person name="Coelho M.A."/>
            <person name="David-Palma M."/>
            <person name="Shea T."/>
            <person name="Bowers K."/>
            <person name="McGinley-Smith S."/>
            <person name="Mohammad A.W."/>
            <person name="Gnirke A."/>
            <person name="Yurkov A.M."/>
            <person name="Nowrousian M."/>
            <person name="Sun S."/>
            <person name="Cuomo C.A."/>
            <person name="Heitman J."/>
        </authorList>
    </citation>
    <scope>NUCLEOTIDE SEQUENCE</scope>
    <source>
        <strain evidence="4">CBS 10118</strain>
    </source>
</reference>
<evidence type="ECO:0000313" key="4">
    <source>
        <dbReference type="EMBL" id="WVW79530.1"/>
    </source>
</evidence>
<evidence type="ECO:0000256" key="1">
    <source>
        <dbReference type="SAM" id="MobiDB-lite"/>
    </source>
</evidence>
<evidence type="ECO:0000256" key="2">
    <source>
        <dbReference type="SAM" id="Phobius"/>
    </source>
</evidence>
<dbReference type="STRING" id="1296100.A0A1B9GCE3"/>
<dbReference type="Proteomes" id="UP000092730">
    <property type="component" value="Chromosome 1"/>
</dbReference>
<reference evidence="4" key="2">
    <citation type="submission" date="2013-07" db="EMBL/GenBank/DDBJ databases">
        <authorList>
            <consortium name="The Broad Institute Genome Sequencing Platform"/>
            <person name="Cuomo C."/>
            <person name="Litvintseva A."/>
            <person name="Chen Y."/>
            <person name="Heitman J."/>
            <person name="Sun S."/>
            <person name="Springer D."/>
            <person name="Dromer F."/>
            <person name="Young S.K."/>
            <person name="Zeng Q."/>
            <person name="Gargeya S."/>
            <person name="Fitzgerald M."/>
            <person name="Abouelleil A."/>
            <person name="Alvarado L."/>
            <person name="Berlin A.M."/>
            <person name="Chapman S.B."/>
            <person name="Dewar J."/>
            <person name="Goldberg J."/>
            <person name="Griggs A."/>
            <person name="Gujja S."/>
            <person name="Hansen M."/>
            <person name="Howarth C."/>
            <person name="Imamovic A."/>
            <person name="Larimer J."/>
            <person name="McCowan C."/>
            <person name="Murphy C."/>
            <person name="Pearson M."/>
            <person name="Priest M."/>
            <person name="Roberts A."/>
            <person name="Saif S."/>
            <person name="Shea T."/>
            <person name="Sykes S."/>
            <person name="Wortman J."/>
            <person name="Nusbaum C."/>
            <person name="Birren B."/>
        </authorList>
    </citation>
    <scope>NUCLEOTIDE SEQUENCE</scope>
    <source>
        <strain evidence="4">CBS 10118</strain>
    </source>
</reference>
<evidence type="ECO:0000313" key="5">
    <source>
        <dbReference type="Proteomes" id="UP000092730"/>
    </source>
</evidence>
<keyword evidence="5" id="KW-1185">Reference proteome</keyword>
<proteinExistence type="predicted"/>
<protein>
    <submittedName>
        <fullName evidence="3">Uncharacterized protein</fullName>
    </submittedName>
</protein>
<dbReference type="GeneID" id="30204581"/>
<dbReference type="AlphaFoldDB" id="A0A1B9GCE3"/>
<keyword evidence="2" id="KW-0812">Transmembrane</keyword>
<dbReference type="InterPro" id="IPR010775">
    <property type="entry name" value="DUF1365"/>
</dbReference>
<reference evidence="3" key="1">
    <citation type="submission" date="2013-07" db="EMBL/GenBank/DDBJ databases">
        <title>The Genome Sequence of Cryptococcus bestiolae CBS10118.</title>
        <authorList>
            <consortium name="The Broad Institute Genome Sequencing Platform"/>
            <person name="Cuomo C."/>
            <person name="Litvintseva A."/>
            <person name="Chen Y."/>
            <person name="Heitman J."/>
            <person name="Sun S."/>
            <person name="Springer D."/>
            <person name="Dromer F."/>
            <person name="Young S.K."/>
            <person name="Zeng Q."/>
            <person name="Gargeya S."/>
            <person name="Fitzgerald M."/>
            <person name="Abouelleil A."/>
            <person name="Alvarado L."/>
            <person name="Berlin A.M."/>
            <person name="Chapman S.B."/>
            <person name="Dewar J."/>
            <person name="Goldberg J."/>
            <person name="Griggs A."/>
            <person name="Gujja S."/>
            <person name="Hansen M."/>
            <person name="Howarth C."/>
            <person name="Imamovic A."/>
            <person name="Larimer J."/>
            <person name="McCowan C."/>
            <person name="Murphy C."/>
            <person name="Pearson M."/>
            <person name="Priest M."/>
            <person name="Roberts A."/>
            <person name="Saif S."/>
            <person name="Shea T."/>
            <person name="Sykes S."/>
            <person name="Wortman J."/>
            <person name="Nusbaum C."/>
            <person name="Birren B."/>
        </authorList>
    </citation>
    <scope>NUCLEOTIDE SEQUENCE [LARGE SCALE GENOMIC DNA]</scope>
    <source>
        <strain evidence="3">CBS 10118</strain>
    </source>
</reference>
<dbReference type="VEuPathDB" id="FungiDB:I302_00182"/>
<accession>A0A1B9GCE3</accession>
<organism evidence="3">
    <name type="scientific">Kwoniella bestiolae CBS 10118</name>
    <dbReference type="NCBI Taxonomy" id="1296100"/>
    <lineage>
        <taxon>Eukaryota</taxon>
        <taxon>Fungi</taxon>
        <taxon>Dikarya</taxon>
        <taxon>Basidiomycota</taxon>
        <taxon>Agaricomycotina</taxon>
        <taxon>Tremellomycetes</taxon>
        <taxon>Tremellales</taxon>
        <taxon>Cryptococcaceae</taxon>
        <taxon>Kwoniella</taxon>
    </lineage>
</organism>